<dbReference type="PANTHER" id="PTHR13771">
    <property type="entry name" value="INTERCELLULAR ADHESION MOLECULE"/>
    <property type="match status" value="1"/>
</dbReference>
<evidence type="ECO:0000256" key="13">
    <source>
        <dbReference type="ARBA" id="ARBA00037418"/>
    </source>
</evidence>
<dbReference type="GO" id="GO:0005178">
    <property type="term" value="F:integrin binding"/>
    <property type="evidence" value="ECO:0007669"/>
    <property type="project" value="InterPro"/>
</dbReference>
<keyword evidence="11" id="KW-0325">Glycoprotein</keyword>
<dbReference type="InterPro" id="IPR003988">
    <property type="entry name" value="ICAM"/>
</dbReference>
<sequence>MAPTRAQPALPLLLLALTAVLLPGPGGARTSVHPPEAILPRGGSIQVNCSASCATPLMLGLETQLPKVEVDSGDNWKLFELSDIQEDSSPICFSDCGHDQETALATITVYWFPEVQLAPLPPWHPVGDNLTLRCLVTGGAPRARLSAVLLRGEEELSPRRPVVGEPAEVTATLLAGRGDHGANFSCRTELDLRPQGLGLFQNTSAPRQLRTFVLPVTRPQLVAPERLEVGTLEPVDCSLDGLFPSLEAQVHLELGEQRLNSITTYHEDSVSAKATIQVTAEQEGIQLLRCVVRLANQTRATHSTVTVYDFPGPNLTLSEPEVSEGNLVTVSCEAHAGAVVTLSDAQPGPPSSQVKFLINASAEDDGRLFSCSAALEVARKVLYKNRTLELRVLYGPRLDERDCLGNWTWQEGSQKTLRCQAWGNPAPLLSCTRKTDGALLPIGVVSFVKRELDGTYLCRAVSSRGEVTREVFLKVLWDNQNNLVIIIVVIIAALVSTLVLAAYLYNRQRKIKKYKIQKALEGATMKLNTQATPP</sequence>
<evidence type="ECO:0000256" key="15">
    <source>
        <dbReference type="ARBA" id="ARBA00040566"/>
    </source>
</evidence>
<keyword evidence="12" id="KW-0393">Immunoglobulin domain</keyword>
<dbReference type="GO" id="GO:0006955">
    <property type="term" value="P:immune response"/>
    <property type="evidence" value="ECO:0007669"/>
    <property type="project" value="UniProtKB-ARBA"/>
</dbReference>
<keyword evidence="20" id="KW-1185">Reference proteome</keyword>
<evidence type="ECO:0000256" key="7">
    <source>
        <dbReference type="ARBA" id="ARBA00022889"/>
    </source>
</evidence>
<accession>A0A8C0WP80</accession>
<feature type="signal peptide" evidence="17">
    <location>
        <begin position="1"/>
        <end position="28"/>
    </location>
</feature>
<comment type="subcellular location">
    <subcellularLocation>
        <location evidence="1">Membrane</location>
        <topology evidence="1">Single-pass type I membrane protein</topology>
    </subcellularLocation>
</comment>
<evidence type="ECO:0000256" key="3">
    <source>
        <dbReference type="ARBA" id="ARBA00022692"/>
    </source>
</evidence>
<evidence type="ECO:0000256" key="6">
    <source>
        <dbReference type="ARBA" id="ARBA00022843"/>
    </source>
</evidence>
<evidence type="ECO:0000256" key="8">
    <source>
        <dbReference type="ARBA" id="ARBA00022989"/>
    </source>
</evidence>
<dbReference type="InterPro" id="IPR047012">
    <property type="entry name" value="ICAM_VCAM"/>
</dbReference>
<reference evidence="19" key="1">
    <citation type="submission" date="2023-09" db="UniProtKB">
        <authorList>
            <consortium name="Ensembl"/>
        </authorList>
    </citation>
    <scope>IDENTIFICATION</scope>
</reference>
<dbReference type="InterPro" id="IPR036179">
    <property type="entry name" value="Ig-like_dom_sf"/>
</dbReference>
<keyword evidence="5" id="KW-0677">Repeat</keyword>
<dbReference type="OrthoDB" id="6250964at2759"/>
<evidence type="ECO:0000256" key="2">
    <source>
        <dbReference type="ARBA" id="ARBA00005925"/>
    </source>
</evidence>
<dbReference type="FunFam" id="2.60.40.10:FF:000194">
    <property type="entry name" value="Intercellular adhesion molecule 1"/>
    <property type="match status" value="1"/>
</dbReference>
<dbReference type="FunFam" id="2.60.40.10:FF:000648">
    <property type="entry name" value="Intercellular adhesion molecule 1"/>
    <property type="match status" value="1"/>
</dbReference>
<keyword evidence="7" id="KW-0130">Cell adhesion</keyword>
<evidence type="ECO:0000256" key="5">
    <source>
        <dbReference type="ARBA" id="ARBA00022737"/>
    </source>
</evidence>
<dbReference type="GO" id="GO:0007159">
    <property type="term" value="P:leukocyte cell-cell adhesion"/>
    <property type="evidence" value="ECO:0007669"/>
    <property type="project" value="UniProtKB-ARBA"/>
</dbReference>
<dbReference type="PRINTS" id="PR01473">
    <property type="entry name" value="ICAM"/>
</dbReference>
<dbReference type="Pfam" id="PF21146">
    <property type="entry name" value="ICAM1_3_5_D2"/>
    <property type="match status" value="1"/>
</dbReference>
<comment type="function">
    <text evidence="13">ICAM proteins are ligands for the leukocyte adhesion protein LFA-1 (integrin alpha-L/beta-2). During leukocyte trans-endothelial migration, ICAM1 engagement promotes the assembly of endothelial apical cups through ARHGEF26/SGEF and RHOG activation.</text>
</comment>
<feature type="domain" description="Ig-like" evidence="18">
    <location>
        <begin position="313"/>
        <end position="468"/>
    </location>
</feature>
<evidence type="ECO:0000256" key="12">
    <source>
        <dbReference type="ARBA" id="ARBA00023319"/>
    </source>
</evidence>
<dbReference type="SUPFAM" id="SSF48726">
    <property type="entry name" value="Immunoglobulin"/>
    <property type="match status" value="5"/>
</dbReference>
<dbReference type="InterPro" id="IPR013768">
    <property type="entry name" value="ICAM_N"/>
</dbReference>
<dbReference type="FunFam" id="2.60.40.10:FF:000338">
    <property type="entry name" value="intercellular adhesion molecule 5"/>
    <property type="match status" value="1"/>
</dbReference>
<comment type="subunit">
    <text evidence="14">Homodimer. Interacts with MUC1 and promotes cell aggregation in epithelial cells. Interacts with ARHGEF26/SGEF. Interacts (on T cell side) with CD81, CD247 and CD9 at immunological synapses between antigen-presenting cells and T cells.</text>
</comment>
<dbReference type="GO" id="GO:1901701">
    <property type="term" value="P:cellular response to oxygen-containing compound"/>
    <property type="evidence" value="ECO:0007669"/>
    <property type="project" value="UniProtKB-ARBA"/>
</dbReference>
<dbReference type="InterPro" id="IPR007110">
    <property type="entry name" value="Ig-like_dom"/>
</dbReference>
<dbReference type="InterPro" id="IPR003599">
    <property type="entry name" value="Ig_sub"/>
</dbReference>
<dbReference type="PANTHER" id="PTHR13771:SF18">
    <property type="entry name" value="INTERCELLULAR ADHESION MOLECULE 1"/>
    <property type="match status" value="1"/>
</dbReference>
<evidence type="ECO:0000256" key="9">
    <source>
        <dbReference type="ARBA" id="ARBA00023136"/>
    </source>
</evidence>
<dbReference type="KEGG" id="ccan:109693172"/>
<dbReference type="SMART" id="SM00409">
    <property type="entry name" value="IG"/>
    <property type="match status" value="3"/>
</dbReference>
<dbReference type="FunFam" id="2.60.40.10:FF:000641">
    <property type="entry name" value="Intercellular adhesion molecule 1"/>
    <property type="match status" value="1"/>
</dbReference>
<dbReference type="GeneID" id="109693172"/>
<dbReference type="InterPro" id="IPR048679">
    <property type="entry name" value="ICAM1_3_5_D2"/>
</dbReference>
<keyword evidence="10" id="KW-1015">Disulfide bond</keyword>
<keyword evidence="4 17" id="KW-0732">Signal</keyword>
<evidence type="ECO:0000259" key="18">
    <source>
        <dbReference type="PROSITE" id="PS50835"/>
    </source>
</evidence>
<dbReference type="InterPro" id="IPR003987">
    <property type="entry name" value="ICAM_VCAM_N"/>
</dbReference>
<keyword evidence="8 16" id="KW-1133">Transmembrane helix</keyword>
<dbReference type="PROSITE" id="PS50835">
    <property type="entry name" value="IG_LIKE"/>
    <property type="match status" value="1"/>
</dbReference>
<evidence type="ECO:0000256" key="14">
    <source>
        <dbReference type="ARBA" id="ARBA00038746"/>
    </source>
</evidence>
<evidence type="ECO:0000313" key="21">
    <source>
        <dbReference type="RefSeq" id="XP_020029884.1"/>
    </source>
</evidence>
<organism evidence="19">
    <name type="scientific">Castor canadensis</name>
    <name type="common">American beaver</name>
    <dbReference type="NCBI Taxonomy" id="51338"/>
    <lineage>
        <taxon>Eukaryota</taxon>
        <taxon>Metazoa</taxon>
        <taxon>Chordata</taxon>
        <taxon>Craniata</taxon>
        <taxon>Vertebrata</taxon>
        <taxon>Euteleostomi</taxon>
        <taxon>Mammalia</taxon>
        <taxon>Eutheria</taxon>
        <taxon>Euarchontoglires</taxon>
        <taxon>Glires</taxon>
        <taxon>Rodentia</taxon>
        <taxon>Castorimorpha</taxon>
        <taxon>Castoridae</taxon>
        <taxon>Castor</taxon>
    </lineage>
</organism>
<keyword evidence="6" id="KW-0832">Ubl conjugation</keyword>
<proteinExistence type="inferred from homology"/>
<dbReference type="Pfam" id="PF03921">
    <property type="entry name" value="ICAM_N"/>
    <property type="match status" value="1"/>
</dbReference>
<feature type="transmembrane region" description="Helical" evidence="16">
    <location>
        <begin position="483"/>
        <end position="505"/>
    </location>
</feature>
<keyword evidence="9 16" id="KW-0472">Membrane</keyword>
<dbReference type="GO" id="GO:0002252">
    <property type="term" value="P:immune effector process"/>
    <property type="evidence" value="ECO:0007669"/>
    <property type="project" value="UniProtKB-ARBA"/>
</dbReference>
<dbReference type="Gene3D" id="2.60.40.10">
    <property type="entry name" value="Immunoglobulins"/>
    <property type="match status" value="5"/>
</dbReference>
<dbReference type="AlphaFoldDB" id="A0A8C0WP80"/>
<evidence type="ECO:0000313" key="19">
    <source>
        <dbReference type="Ensembl" id="ENSCCNP00000012705.1"/>
    </source>
</evidence>
<gene>
    <name evidence="19 21" type="primary">Icam1</name>
</gene>
<keyword evidence="3 16" id="KW-0812">Transmembrane</keyword>
<evidence type="ECO:0000256" key="10">
    <source>
        <dbReference type="ARBA" id="ARBA00023157"/>
    </source>
</evidence>
<dbReference type="GO" id="GO:0005886">
    <property type="term" value="C:plasma membrane"/>
    <property type="evidence" value="ECO:0007669"/>
    <property type="project" value="TreeGrafter"/>
</dbReference>
<dbReference type="InterPro" id="IPR013783">
    <property type="entry name" value="Ig-like_fold"/>
</dbReference>
<evidence type="ECO:0000256" key="17">
    <source>
        <dbReference type="SAM" id="SignalP"/>
    </source>
</evidence>
<dbReference type="FunFam" id="2.60.40.10:FF:000459">
    <property type="entry name" value="Intercellular adhesion molecule 1"/>
    <property type="match status" value="1"/>
</dbReference>
<evidence type="ECO:0000256" key="1">
    <source>
        <dbReference type="ARBA" id="ARBA00004479"/>
    </source>
</evidence>
<evidence type="ECO:0000256" key="11">
    <source>
        <dbReference type="ARBA" id="ARBA00023180"/>
    </source>
</evidence>
<evidence type="ECO:0000313" key="20">
    <source>
        <dbReference type="Proteomes" id="UP001732720"/>
    </source>
</evidence>
<evidence type="ECO:0000256" key="4">
    <source>
        <dbReference type="ARBA" id="ARBA00022729"/>
    </source>
</evidence>
<reference evidence="21" key="2">
    <citation type="submission" date="2025-04" db="UniProtKB">
        <authorList>
            <consortium name="RefSeq"/>
        </authorList>
    </citation>
    <scope>IDENTIFICATION</scope>
    <source>
        <tissue evidence="21">Leukocyte</tissue>
    </source>
</reference>
<dbReference type="PRINTS" id="PR01472">
    <property type="entry name" value="ICAMVCAM1"/>
</dbReference>
<feature type="chain" id="PRO_5044674347" description="Intercellular adhesion molecule 1" evidence="17">
    <location>
        <begin position="29"/>
        <end position="534"/>
    </location>
</feature>
<evidence type="ECO:0000256" key="16">
    <source>
        <dbReference type="SAM" id="Phobius"/>
    </source>
</evidence>
<comment type="similarity">
    <text evidence="2">Belongs to the immunoglobulin superfamily. ICAM family.</text>
</comment>
<name>A0A8C0WP80_CASCN</name>
<dbReference type="GO" id="GO:0050900">
    <property type="term" value="P:leukocyte migration"/>
    <property type="evidence" value="ECO:0007669"/>
    <property type="project" value="UniProtKB-ARBA"/>
</dbReference>
<protein>
    <recommendedName>
        <fullName evidence="15">Intercellular adhesion molecule 1</fullName>
    </recommendedName>
</protein>
<dbReference type="Ensembl" id="ENSCCNT00000016681.1">
    <property type="protein sequence ID" value="ENSCCNP00000012705.1"/>
    <property type="gene ID" value="ENSCCNG00000013197.1"/>
</dbReference>
<dbReference type="RefSeq" id="XP_020029884.1">
    <property type="nucleotide sequence ID" value="XM_020174295.1"/>
</dbReference>
<dbReference type="CTD" id="3383"/>
<dbReference type="Proteomes" id="UP001732720">
    <property type="component" value="Chromosome 14"/>
</dbReference>